<evidence type="ECO:0000313" key="1">
    <source>
        <dbReference type="EMBL" id="KAG2630349.1"/>
    </source>
</evidence>
<evidence type="ECO:0000313" key="2">
    <source>
        <dbReference type="Proteomes" id="UP000823388"/>
    </source>
</evidence>
<gene>
    <name evidence="1" type="ORF">PVAP13_3KG475200</name>
</gene>
<sequence length="122" mass="14472">MTDLVRWMRVIFMVKIQKEIREVTLEDVVVDLVGRTRCISHGNFRGNRSRTYYHDSSKNYSYVPKDSHSYHENTKNAQHALYDNGKFQNHIVLPMIMSEMTLFPKNLALTMVMLKVKRIHQE</sequence>
<dbReference type="Proteomes" id="UP000823388">
    <property type="component" value="Chromosome 3K"/>
</dbReference>
<dbReference type="AlphaFoldDB" id="A0A8T0VEZ5"/>
<proteinExistence type="predicted"/>
<keyword evidence="2" id="KW-1185">Reference proteome</keyword>
<name>A0A8T0VEZ5_PANVG</name>
<accession>A0A8T0VEZ5</accession>
<comment type="caution">
    <text evidence="1">The sequence shown here is derived from an EMBL/GenBank/DDBJ whole genome shotgun (WGS) entry which is preliminary data.</text>
</comment>
<dbReference type="EMBL" id="CM029041">
    <property type="protein sequence ID" value="KAG2630349.1"/>
    <property type="molecule type" value="Genomic_DNA"/>
</dbReference>
<organism evidence="1 2">
    <name type="scientific">Panicum virgatum</name>
    <name type="common">Blackwell switchgrass</name>
    <dbReference type="NCBI Taxonomy" id="38727"/>
    <lineage>
        <taxon>Eukaryota</taxon>
        <taxon>Viridiplantae</taxon>
        <taxon>Streptophyta</taxon>
        <taxon>Embryophyta</taxon>
        <taxon>Tracheophyta</taxon>
        <taxon>Spermatophyta</taxon>
        <taxon>Magnoliopsida</taxon>
        <taxon>Liliopsida</taxon>
        <taxon>Poales</taxon>
        <taxon>Poaceae</taxon>
        <taxon>PACMAD clade</taxon>
        <taxon>Panicoideae</taxon>
        <taxon>Panicodae</taxon>
        <taxon>Paniceae</taxon>
        <taxon>Panicinae</taxon>
        <taxon>Panicum</taxon>
        <taxon>Panicum sect. Hiantes</taxon>
    </lineage>
</organism>
<reference evidence="1" key="1">
    <citation type="submission" date="2020-05" db="EMBL/GenBank/DDBJ databases">
        <title>WGS assembly of Panicum virgatum.</title>
        <authorList>
            <person name="Lovell J.T."/>
            <person name="Jenkins J."/>
            <person name="Shu S."/>
            <person name="Juenger T.E."/>
            <person name="Schmutz J."/>
        </authorList>
    </citation>
    <scope>NUCLEOTIDE SEQUENCE</scope>
    <source>
        <strain evidence="1">AP13</strain>
    </source>
</reference>
<protein>
    <submittedName>
        <fullName evidence="1">Uncharacterized protein</fullName>
    </submittedName>
</protein>